<keyword evidence="2" id="KW-1185">Reference proteome</keyword>
<protein>
    <recommendedName>
        <fullName evidence="3">Helix-turn-helix domain-containing protein</fullName>
    </recommendedName>
</protein>
<dbReference type="RefSeq" id="WP_232499277.1">
    <property type="nucleotide sequence ID" value="NZ_BAAANH010000007.1"/>
</dbReference>
<name>A0ABN2KX29_9MICO</name>
<reference evidence="1 2" key="1">
    <citation type="journal article" date="2019" name="Int. J. Syst. Evol. Microbiol.">
        <title>The Global Catalogue of Microorganisms (GCM) 10K type strain sequencing project: providing services to taxonomists for standard genome sequencing and annotation.</title>
        <authorList>
            <consortium name="The Broad Institute Genomics Platform"/>
            <consortium name="The Broad Institute Genome Sequencing Center for Infectious Disease"/>
            <person name="Wu L."/>
            <person name="Ma J."/>
        </authorList>
    </citation>
    <scope>NUCLEOTIDE SEQUENCE [LARGE SCALE GENOMIC DNA]</scope>
    <source>
        <strain evidence="1 2">JCM 14319</strain>
    </source>
</reference>
<comment type="caution">
    <text evidence="1">The sequence shown here is derived from an EMBL/GenBank/DDBJ whole genome shotgun (WGS) entry which is preliminary data.</text>
</comment>
<organism evidence="1 2">
    <name type="scientific">Agromyces humatus</name>
    <dbReference type="NCBI Taxonomy" id="279573"/>
    <lineage>
        <taxon>Bacteria</taxon>
        <taxon>Bacillati</taxon>
        <taxon>Actinomycetota</taxon>
        <taxon>Actinomycetes</taxon>
        <taxon>Micrococcales</taxon>
        <taxon>Microbacteriaceae</taxon>
        <taxon>Agromyces</taxon>
    </lineage>
</organism>
<evidence type="ECO:0000313" key="1">
    <source>
        <dbReference type="EMBL" id="GAA1768419.1"/>
    </source>
</evidence>
<proteinExistence type="predicted"/>
<dbReference type="EMBL" id="BAAANH010000007">
    <property type="protein sequence ID" value="GAA1768419.1"/>
    <property type="molecule type" value="Genomic_DNA"/>
</dbReference>
<evidence type="ECO:0000313" key="2">
    <source>
        <dbReference type="Proteomes" id="UP001500506"/>
    </source>
</evidence>
<evidence type="ECO:0008006" key="3">
    <source>
        <dbReference type="Google" id="ProtNLM"/>
    </source>
</evidence>
<dbReference type="Proteomes" id="UP001500506">
    <property type="component" value="Unassembled WGS sequence"/>
</dbReference>
<sequence>MVIPDELKGKVTIDVATAARVLGISRNLAYHAARDGTIKTLKLGSRVLVPVGPLLDLLAGQTDEAA</sequence>
<accession>A0ABN2KX29</accession>
<gene>
    <name evidence="1" type="ORF">GCM10009747_31610</name>
</gene>